<gene>
    <name evidence="2" type="ORF">ACFO5O_01610</name>
</gene>
<evidence type="ECO:0000313" key="2">
    <source>
        <dbReference type="EMBL" id="MFC4721002.1"/>
    </source>
</evidence>
<comment type="caution">
    <text evidence="2">The sequence shown here is derived from an EMBL/GenBank/DDBJ whole genome shotgun (WGS) entry which is preliminary data.</text>
</comment>
<name>A0ABV9MYF7_9FLAO</name>
<accession>A0ABV9MYF7</accession>
<dbReference type="InterPro" id="IPR011652">
    <property type="entry name" value="MORN_2"/>
</dbReference>
<keyword evidence="1" id="KW-0732">Signal</keyword>
<dbReference type="Gene3D" id="2.20.110.10">
    <property type="entry name" value="Histone H3 K4-specific methyltransferase SET7/9 N-terminal domain"/>
    <property type="match status" value="2"/>
</dbReference>
<keyword evidence="3" id="KW-1185">Reference proteome</keyword>
<dbReference type="SUPFAM" id="SSF82185">
    <property type="entry name" value="Histone H3 K4-specific methyltransferase SET7/9 N-terminal domain"/>
    <property type="match status" value="2"/>
</dbReference>
<feature type="chain" id="PRO_5045062748" evidence="1">
    <location>
        <begin position="19"/>
        <end position="439"/>
    </location>
</feature>
<organism evidence="2 3">
    <name type="scientific">Geojedonia litorea</name>
    <dbReference type="NCBI Taxonomy" id="1268269"/>
    <lineage>
        <taxon>Bacteria</taxon>
        <taxon>Pseudomonadati</taxon>
        <taxon>Bacteroidota</taxon>
        <taxon>Flavobacteriia</taxon>
        <taxon>Flavobacteriales</taxon>
        <taxon>Flavobacteriaceae</taxon>
        <taxon>Geojedonia</taxon>
    </lineage>
</organism>
<evidence type="ECO:0000256" key="1">
    <source>
        <dbReference type="SAM" id="SignalP"/>
    </source>
</evidence>
<dbReference type="RefSeq" id="WP_387960283.1">
    <property type="nucleotide sequence ID" value="NZ_JBHSGP010000004.1"/>
</dbReference>
<proteinExistence type="predicted"/>
<dbReference type="EMBL" id="JBHSGP010000004">
    <property type="protein sequence ID" value="MFC4721002.1"/>
    <property type="molecule type" value="Genomic_DNA"/>
</dbReference>
<dbReference type="Proteomes" id="UP001595953">
    <property type="component" value="Unassembled WGS sequence"/>
</dbReference>
<protein>
    <submittedName>
        <fullName evidence="2">Toxin-antitoxin system YwqK family antitoxin</fullName>
    </submittedName>
</protein>
<sequence length="439" mass="51318">MKSLVIALVFCFTISGYAQNFTLAKAYYKKAQQEYSNKSYKKVFELLDKTKENLGGETNPDIIYLEAMSHYRKDTNVNKAKMLFNEFMVQADPNDSRIDEISSHIVDIETGDMVNEHGYFVDRTGRSGDMKLFYDSGELEWHFEIVNGKGHGFIRGYDKEGNLIKKGTYVNGQLEGDYFWYRKDGSIWKTETYKNGKRNGIQKTEYNSTMYFESMYVNDQMHGESKRYNGKGGRLTTISTYKWGKNDGPYTTYYKDNKIAAKGTFKPYYIDGKSVSKLNGPYTEYYPNGKVKAFKNYEKDKLKGRQKYYWENGNLKRWEHVNTDGTYYGERAWYFESNGKWNVNIQYENGKAYELLEERDVNGKKLRLSKLKKGNGLIKRVNDKGIVIYMVKYKDGEKYGDEYTFYDDGSVKSVTTYGSGKPVSKLYKENEHFFDHKNF</sequence>
<reference evidence="3" key="1">
    <citation type="journal article" date="2019" name="Int. J. Syst. Evol. Microbiol.">
        <title>The Global Catalogue of Microorganisms (GCM) 10K type strain sequencing project: providing services to taxonomists for standard genome sequencing and annotation.</title>
        <authorList>
            <consortium name="The Broad Institute Genomics Platform"/>
            <consortium name="The Broad Institute Genome Sequencing Center for Infectious Disease"/>
            <person name="Wu L."/>
            <person name="Ma J."/>
        </authorList>
    </citation>
    <scope>NUCLEOTIDE SEQUENCE [LARGE SCALE GENOMIC DNA]</scope>
    <source>
        <strain evidence="3">CCUG 63682</strain>
    </source>
</reference>
<feature type="signal peptide" evidence="1">
    <location>
        <begin position="1"/>
        <end position="18"/>
    </location>
</feature>
<evidence type="ECO:0000313" key="3">
    <source>
        <dbReference type="Proteomes" id="UP001595953"/>
    </source>
</evidence>
<dbReference type="Pfam" id="PF07661">
    <property type="entry name" value="MORN_2"/>
    <property type="match status" value="4"/>
</dbReference>
<dbReference type="Gene3D" id="3.90.930.1">
    <property type="match status" value="1"/>
</dbReference>